<dbReference type="AlphaFoldDB" id="B3MH06"/>
<sequence>MPSKKKDSVKSAKKGASDAAGEKPVSDPAKAGSAIAVDPSAEKEAKGSKKGKGKKK</sequence>
<dbReference type="Proteomes" id="UP000007801">
    <property type="component" value="Unassembled WGS sequence"/>
</dbReference>
<dbReference type="KEGG" id="dan:6495156"/>
<name>B3MH06_DROAN</name>
<dbReference type="GeneID" id="6495156"/>
<gene>
    <name evidence="2" type="primary">Dana\GF12305</name>
    <name evidence="2" type="synonym">dana_GLEANR_12310</name>
    <name evidence="2" type="ORF">GF12305</name>
</gene>
<keyword evidence="3" id="KW-1185">Reference proteome</keyword>
<protein>
    <submittedName>
        <fullName evidence="2">Uncharacterized protein</fullName>
    </submittedName>
</protein>
<accession>B3MH06</accession>
<reference evidence="2 3" key="1">
    <citation type="journal article" date="2007" name="Nature">
        <title>Evolution of genes and genomes on the Drosophila phylogeny.</title>
        <authorList>
            <consortium name="Drosophila 12 Genomes Consortium"/>
            <person name="Clark A.G."/>
            <person name="Eisen M.B."/>
            <person name="Smith D.R."/>
            <person name="Bergman C.M."/>
            <person name="Oliver B."/>
            <person name="Markow T.A."/>
            <person name="Kaufman T.C."/>
            <person name="Kellis M."/>
            <person name="Gelbart W."/>
            <person name="Iyer V.N."/>
            <person name="Pollard D.A."/>
            <person name="Sackton T.B."/>
            <person name="Larracuente A.M."/>
            <person name="Singh N.D."/>
            <person name="Abad J.P."/>
            <person name="Abt D.N."/>
            <person name="Adryan B."/>
            <person name="Aguade M."/>
            <person name="Akashi H."/>
            <person name="Anderson W.W."/>
            <person name="Aquadro C.F."/>
            <person name="Ardell D.H."/>
            <person name="Arguello R."/>
            <person name="Artieri C.G."/>
            <person name="Barbash D.A."/>
            <person name="Barker D."/>
            <person name="Barsanti P."/>
            <person name="Batterham P."/>
            <person name="Batzoglou S."/>
            <person name="Begun D."/>
            <person name="Bhutkar A."/>
            <person name="Blanco E."/>
            <person name="Bosak S.A."/>
            <person name="Bradley R.K."/>
            <person name="Brand A.D."/>
            <person name="Brent M.R."/>
            <person name="Brooks A.N."/>
            <person name="Brown R.H."/>
            <person name="Butlin R.K."/>
            <person name="Caggese C."/>
            <person name="Calvi B.R."/>
            <person name="Bernardo de Carvalho A."/>
            <person name="Caspi A."/>
            <person name="Castrezana S."/>
            <person name="Celniker S.E."/>
            <person name="Chang J.L."/>
            <person name="Chapple C."/>
            <person name="Chatterji S."/>
            <person name="Chinwalla A."/>
            <person name="Civetta A."/>
            <person name="Clifton S.W."/>
            <person name="Comeron J.M."/>
            <person name="Costello J.C."/>
            <person name="Coyne J.A."/>
            <person name="Daub J."/>
            <person name="David R.G."/>
            <person name="Delcher A.L."/>
            <person name="Delehaunty K."/>
            <person name="Do C.B."/>
            <person name="Ebling H."/>
            <person name="Edwards K."/>
            <person name="Eickbush T."/>
            <person name="Evans J.D."/>
            <person name="Filipski A."/>
            <person name="Findeiss S."/>
            <person name="Freyhult E."/>
            <person name="Fulton L."/>
            <person name="Fulton R."/>
            <person name="Garcia A.C."/>
            <person name="Gardiner A."/>
            <person name="Garfield D.A."/>
            <person name="Garvin B.E."/>
            <person name="Gibson G."/>
            <person name="Gilbert D."/>
            <person name="Gnerre S."/>
            <person name="Godfrey J."/>
            <person name="Good R."/>
            <person name="Gotea V."/>
            <person name="Gravely B."/>
            <person name="Greenberg A.J."/>
            <person name="Griffiths-Jones S."/>
            <person name="Gross S."/>
            <person name="Guigo R."/>
            <person name="Gustafson E.A."/>
            <person name="Haerty W."/>
            <person name="Hahn M.W."/>
            <person name="Halligan D.L."/>
            <person name="Halpern A.L."/>
            <person name="Halter G.M."/>
            <person name="Han M.V."/>
            <person name="Heger A."/>
            <person name="Hillier L."/>
            <person name="Hinrichs A.S."/>
            <person name="Holmes I."/>
            <person name="Hoskins R.A."/>
            <person name="Hubisz M.J."/>
            <person name="Hultmark D."/>
            <person name="Huntley M.A."/>
            <person name="Jaffe D.B."/>
            <person name="Jagadeeshan S."/>
            <person name="Jeck W.R."/>
            <person name="Johnson J."/>
            <person name="Jones C.D."/>
            <person name="Jordan W.C."/>
            <person name="Karpen G.H."/>
            <person name="Kataoka E."/>
            <person name="Keightley P.D."/>
            <person name="Kheradpour P."/>
            <person name="Kirkness E.F."/>
            <person name="Koerich L.B."/>
            <person name="Kristiansen K."/>
            <person name="Kudrna D."/>
            <person name="Kulathinal R.J."/>
            <person name="Kumar S."/>
            <person name="Kwok R."/>
            <person name="Lander E."/>
            <person name="Langley C.H."/>
            <person name="Lapoint R."/>
            <person name="Lazzaro B.P."/>
            <person name="Lee S.J."/>
            <person name="Levesque L."/>
            <person name="Li R."/>
            <person name="Lin C.F."/>
            <person name="Lin M.F."/>
            <person name="Lindblad-Toh K."/>
            <person name="Llopart A."/>
            <person name="Long M."/>
            <person name="Low L."/>
            <person name="Lozovsky E."/>
            <person name="Lu J."/>
            <person name="Luo M."/>
            <person name="Machado C.A."/>
            <person name="Makalowski W."/>
            <person name="Marzo M."/>
            <person name="Matsuda M."/>
            <person name="Matzkin L."/>
            <person name="McAllister B."/>
            <person name="McBride C.S."/>
            <person name="McKernan B."/>
            <person name="McKernan K."/>
            <person name="Mendez-Lago M."/>
            <person name="Minx P."/>
            <person name="Mollenhauer M.U."/>
            <person name="Montooth K."/>
            <person name="Mount S.M."/>
            <person name="Mu X."/>
            <person name="Myers E."/>
            <person name="Negre B."/>
            <person name="Newfeld S."/>
            <person name="Nielsen R."/>
            <person name="Noor M.A."/>
            <person name="O'Grady P."/>
            <person name="Pachter L."/>
            <person name="Papaceit M."/>
            <person name="Parisi M.J."/>
            <person name="Parisi M."/>
            <person name="Parts L."/>
            <person name="Pedersen J.S."/>
            <person name="Pesole G."/>
            <person name="Phillippy A.M."/>
            <person name="Ponting C.P."/>
            <person name="Pop M."/>
            <person name="Porcelli D."/>
            <person name="Powell J.R."/>
            <person name="Prohaska S."/>
            <person name="Pruitt K."/>
            <person name="Puig M."/>
            <person name="Quesneville H."/>
            <person name="Ram K.R."/>
            <person name="Rand D."/>
            <person name="Rasmussen M.D."/>
            <person name="Reed L.K."/>
            <person name="Reenan R."/>
            <person name="Reily A."/>
            <person name="Remington K.A."/>
            <person name="Rieger T.T."/>
            <person name="Ritchie M.G."/>
            <person name="Robin C."/>
            <person name="Rogers Y.H."/>
            <person name="Rohde C."/>
            <person name="Rozas J."/>
            <person name="Rubenfield M.J."/>
            <person name="Ruiz A."/>
            <person name="Russo S."/>
            <person name="Salzberg S.L."/>
            <person name="Sanchez-Gracia A."/>
            <person name="Saranga D.J."/>
            <person name="Sato H."/>
            <person name="Schaeffer S.W."/>
            <person name="Schatz M.C."/>
            <person name="Schlenke T."/>
            <person name="Schwartz R."/>
            <person name="Segarra C."/>
            <person name="Singh R.S."/>
            <person name="Sirot L."/>
            <person name="Sirota M."/>
            <person name="Sisneros N.B."/>
            <person name="Smith C.D."/>
            <person name="Smith T.F."/>
            <person name="Spieth J."/>
            <person name="Stage D.E."/>
            <person name="Stark A."/>
            <person name="Stephan W."/>
            <person name="Strausberg R.L."/>
            <person name="Strempel S."/>
            <person name="Sturgill D."/>
            <person name="Sutton G."/>
            <person name="Sutton G.G."/>
            <person name="Tao W."/>
            <person name="Teichmann S."/>
            <person name="Tobari Y.N."/>
            <person name="Tomimura Y."/>
            <person name="Tsolas J.M."/>
            <person name="Valente V.L."/>
            <person name="Venter E."/>
            <person name="Venter J.C."/>
            <person name="Vicario S."/>
            <person name="Vieira F.G."/>
            <person name="Vilella A.J."/>
            <person name="Villasante A."/>
            <person name="Walenz B."/>
            <person name="Wang J."/>
            <person name="Wasserman M."/>
            <person name="Watts T."/>
            <person name="Wilson D."/>
            <person name="Wilson R.K."/>
            <person name="Wing R.A."/>
            <person name="Wolfner M.F."/>
            <person name="Wong A."/>
            <person name="Wong G.K."/>
            <person name="Wu C.I."/>
            <person name="Wu G."/>
            <person name="Yamamoto D."/>
            <person name="Yang H.P."/>
            <person name="Yang S.P."/>
            <person name="Yorke J.A."/>
            <person name="Yoshida K."/>
            <person name="Zdobnov E."/>
            <person name="Zhang P."/>
            <person name="Zhang Y."/>
            <person name="Zimin A.V."/>
            <person name="Baldwin J."/>
            <person name="Abdouelleil A."/>
            <person name="Abdulkadir J."/>
            <person name="Abebe A."/>
            <person name="Abera B."/>
            <person name="Abreu J."/>
            <person name="Acer S.C."/>
            <person name="Aftuck L."/>
            <person name="Alexander A."/>
            <person name="An P."/>
            <person name="Anderson E."/>
            <person name="Anderson S."/>
            <person name="Arachi H."/>
            <person name="Azer M."/>
            <person name="Bachantsang P."/>
            <person name="Barry A."/>
            <person name="Bayul T."/>
            <person name="Berlin A."/>
            <person name="Bessette D."/>
            <person name="Bloom T."/>
            <person name="Blye J."/>
            <person name="Boguslavskiy L."/>
            <person name="Bonnet C."/>
            <person name="Boukhgalter B."/>
            <person name="Bourzgui I."/>
            <person name="Brown A."/>
            <person name="Cahill P."/>
            <person name="Channer S."/>
            <person name="Cheshatsang Y."/>
            <person name="Chuda L."/>
            <person name="Citroen M."/>
            <person name="Collymore A."/>
            <person name="Cooke P."/>
            <person name="Costello M."/>
            <person name="D'Aco K."/>
            <person name="Daza R."/>
            <person name="De Haan G."/>
            <person name="DeGray S."/>
            <person name="DeMaso C."/>
            <person name="Dhargay N."/>
            <person name="Dooley K."/>
            <person name="Dooley E."/>
            <person name="Doricent M."/>
            <person name="Dorje P."/>
            <person name="Dorjee K."/>
            <person name="Dupes A."/>
            <person name="Elong R."/>
            <person name="Falk J."/>
            <person name="Farina A."/>
            <person name="Faro S."/>
            <person name="Ferguson D."/>
            <person name="Fisher S."/>
            <person name="Foley C.D."/>
            <person name="Franke A."/>
            <person name="Friedrich D."/>
            <person name="Gadbois L."/>
            <person name="Gearin G."/>
            <person name="Gearin C.R."/>
            <person name="Giannoukos G."/>
            <person name="Goode T."/>
            <person name="Graham J."/>
            <person name="Grandbois E."/>
            <person name="Grewal S."/>
            <person name="Gyaltsen K."/>
            <person name="Hafez N."/>
            <person name="Hagos B."/>
            <person name="Hall J."/>
            <person name="Henson C."/>
            <person name="Hollinger A."/>
            <person name="Honan T."/>
            <person name="Huard M.D."/>
            <person name="Hughes L."/>
            <person name="Hurhula B."/>
            <person name="Husby M.E."/>
            <person name="Kamat A."/>
            <person name="Kanga B."/>
            <person name="Kashin S."/>
            <person name="Khazanovich D."/>
            <person name="Kisner P."/>
            <person name="Lance K."/>
            <person name="Lara M."/>
            <person name="Lee W."/>
            <person name="Lennon N."/>
            <person name="Letendre F."/>
            <person name="LeVine R."/>
            <person name="Lipovsky A."/>
            <person name="Liu X."/>
            <person name="Liu J."/>
            <person name="Liu S."/>
            <person name="Lokyitsang T."/>
            <person name="Lokyitsang Y."/>
            <person name="Lubonja R."/>
            <person name="Lui A."/>
            <person name="MacDonald P."/>
            <person name="Magnisalis V."/>
            <person name="Maru K."/>
            <person name="Matthews C."/>
            <person name="McCusker W."/>
            <person name="McDonough S."/>
            <person name="Mehta T."/>
            <person name="Meldrim J."/>
            <person name="Meneus L."/>
            <person name="Mihai O."/>
            <person name="Mihalev A."/>
            <person name="Mihova T."/>
            <person name="Mittelman R."/>
            <person name="Mlenga V."/>
            <person name="Montmayeur A."/>
            <person name="Mulrain L."/>
            <person name="Navidi A."/>
            <person name="Naylor J."/>
            <person name="Negash T."/>
            <person name="Nguyen T."/>
            <person name="Nguyen N."/>
            <person name="Nicol R."/>
            <person name="Norbu C."/>
            <person name="Norbu N."/>
            <person name="Novod N."/>
            <person name="O'Neill B."/>
            <person name="Osman S."/>
            <person name="Markiewicz E."/>
            <person name="Oyono O.L."/>
            <person name="Patti C."/>
            <person name="Phunkhang P."/>
            <person name="Pierre F."/>
            <person name="Priest M."/>
            <person name="Raghuraman S."/>
            <person name="Rege F."/>
            <person name="Reyes R."/>
            <person name="Rise C."/>
            <person name="Rogov P."/>
            <person name="Ross K."/>
            <person name="Ryan E."/>
            <person name="Settipalli S."/>
            <person name="Shea T."/>
            <person name="Sherpa N."/>
            <person name="Shi L."/>
            <person name="Shih D."/>
            <person name="Sparrow T."/>
            <person name="Spaulding J."/>
            <person name="Stalker J."/>
            <person name="Stange-Thomann N."/>
            <person name="Stavropoulos S."/>
            <person name="Stone C."/>
            <person name="Strader C."/>
            <person name="Tesfaye S."/>
            <person name="Thomson T."/>
            <person name="Thoulutsang Y."/>
            <person name="Thoulutsang D."/>
            <person name="Topham K."/>
            <person name="Topping I."/>
            <person name="Tsamla T."/>
            <person name="Vassiliev H."/>
            <person name="Vo A."/>
            <person name="Wangchuk T."/>
            <person name="Wangdi T."/>
            <person name="Weiand M."/>
            <person name="Wilkinson J."/>
            <person name="Wilson A."/>
            <person name="Yadav S."/>
            <person name="Young G."/>
            <person name="Yu Q."/>
            <person name="Zembek L."/>
            <person name="Zhong D."/>
            <person name="Zimmer A."/>
            <person name="Zwirko Z."/>
            <person name="Jaffe D.B."/>
            <person name="Alvarez P."/>
            <person name="Brockman W."/>
            <person name="Butler J."/>
            <person name="Chin C."/>
            <person name="Gnerre S."/>
            <person name="Grabherr M."/>
            <person name="Kleber M."/>
            <person name="Mauceli E."/>
            <person name="MacCallum I."/>
        </authorList>
    </citation>
    <scope>NUCLEOTIDE SEQUENCE [LARGE SCALE GENOMIC DNA]</scope>
    <source>
        <strain evidence="3">Tucson 14024-0371.13</strain>
    </source>
</reference>
<dbReference type="HOGENOM" id="CLU_212313_0_0_1"/>
<evidence type="ECO:0000313" key="2">
    <source>
        <dbReference type="EMBL" id="EDV35765.1"/>
    </source>
</evidence>
<evidence type="ECO:0000313" key="3">
    <source>
        <dbReference type="Proteomes" id="UP000007801"/>
    </source>
</evidence>
<evidence type="ECO:0000256" key="1">
    <source>
        <dbReference type="SAM" id="MobiDB-lite"/>
    </source>
</evidence>
<proteinExistence type="predicted"/>
<feature type="compositionally biased region" description="Basic and acidic residues" evidence="1">
    <location>
        <begin position="1"/>
        <end position="10"/>
    </location>
</feature>
<dbReference type="InParanoid" id="B3MH06"/>
<feature type="region of interest" description="Disordered" evidence="1">
    <location>
        <begin position="1"/>
        <end position="56"/>
    </location>
</feature>
<dbReference type="EMBL" id="CH902619">
    <property type="protein sequence ID" value="EDV35765.1"/>
    <property type="molecule type" value="Genomic_DNA"/>
</dbReference>
<organism evidence="2 3">
    <name type="scientific">Drosophila ananassae</name>
    <name type="common">Fruit fly</name>
    <dbReference type="NCBI Taxonomy" id="7217"/>
    <lineage>
        <taxon>Eukaryota</taxon>
        <taxon>Metazoa</taxon>
        <taxon>Ecdysozoa</taxon>
        <taxon>Arthropoda</taxon>
        <taxon>Hexapoda</taxon>
        <taxon>Insecta</taxon>
        <taxon>Pterygota</taxon>
        <taxon>Neoptera</taxon>
        <taxon>Endopterygota</taxon>
        <taxon>Diptera</taxon>
        <taxon>Brachycera</taxon>
        <taxon>Muscomorpha</taxon>
        <taxon>Ephydroidea</taxon>
        <taxon>Drosophilidae</taxon>
        <taxon>Drosophila</taxon>
        <taxon>Sophophora</taxon>
    </lineage>
</organism>